<feature type="region of interest" description="Disordered" evidence="16">
    <location>
        <begin position="45"/>
        <end position="78"/>
    </location>
</feature>
<evidence type="ECO:0000259" key="17">
    <source>
        <dbReference type="Pfam" id="PF00133"/>
    </source>
</evidence>
<evidence type="ECO:0000256" key="9">
    <source>
        <dbReference type="ARBA" id="ARBA00022917"/>
    </source>
</evidence>
<feature type="domain" description="Methionyl/Valyl/Leucyl/Isoleucyl-tRNA synthetase anticodon-binding" evidence="18">
    <location>
        <begin position="821"/>
        <end position="970"/>
    </location>
</feature>
<accession>A0A4P6XQF9</accession>
<evidence type="ECO:0000256" key="4">
    <source>
        <dbReference type="ARBA" id="ARBA00013169"/>
    </source>
</evidence>
<dbReference type="InterPro" id="IPR002300">
    <property type="entry name" value="aa-tRNA-synth_Ia"/>
</dbReference>
<evidence type="ECO:0000256" key="15">
    <source>
        <dbReference type="SAM" id="Coils"/>
    </source>
</evidence>
<evidence type="ECO:0000313" key="19">
    <source>
        <dbReference type="EMBL" id="QBM88101.1"/>
    </source>
</evidence>
<dbReference type="Proteomes" id="UP000292447">
    <property type="component" value="Chromosome III"/>
</dbReference>
<evidence type="ECO:0000256" key="12">
    <source>
        <dbReference type="ARBA" id="ARBA00040837"/>
    </source>
</evidence>
<dbReference type="PRINTS" id="PR00986">
    <property type="entry name" value="TRNASYNTHVAL"/>
</dbReference>
<organism evidence="19 20">
    <name type="scientific">Metschnikowia aff. pulcherrima</name>
    <dbReference type="NCBI Taxonomy" id="2163413"/>
    <lineage>
        <taxon>Eukaryota</taxon>
        <taxon>Fungi</taxon>
        <taxon>Dikarya</taxon>
        <taxon>Ascomycota</taxon>
        <taxon>Saccharomycotina</taxon>
        <taxon>Pichiomycetes</taxon>
        <taxon>Metschnikowiaceae</taxon>
        <taxon>Metschnikowia</taxon>
    </lineage>
</organism>
<evidence type="ECO:0000256" key="1">
    <source>
        <dbReference type="ARBA" id="ARBA00004173"/>
    </source>
</evidence>
<dbReference type="PROSITE" id="PS00178">
    <property type="entry name" value="AA_TRNA_LIGASE_I"/>
    <property type="match status" value="1"/>
</dbReference>
<evidence type="ECO:0000256" key="6">
    <source>
        <dbReference type="ARBA" id="ARBA00022598"/>
    </source>
</evidence>
<keyword evidence="10 14" id="KW-0030">Aminoacyl-tRNA synthetase</keyword>
<dbReference type="InterPro" id="IPR009080">
    <property type="entry name" value="tRNAsynth_Ia_anticodon-bd"/>
</dbReference>
<evidence type="ECO:0000256" key="10">
    <source>
        <dbReference type="ARBA" id="ARBA00023146"/>
    </source>
</evidence>
<evidence type="ECO:0000256" key="13">
    <source>
        <dbReference type="ARBA" id="ARBA00047552"/>
    </source>
</evidence>
<dbReference type="Gene3D" id="1.10.730.10">
    <property type="entry name" value="Isoleucyl-tRNA Synthetase, Domain 1"/>
    <property type="match status" value="1"/>
</dbReference>
<dbReference type="GO" id="GO:0006438">
    <property type="term" value="P:valyl-tRNA aminoacylation"/>
    <property type="evidence" value="ECO:0007669"/>
    <property type="project" value="InterPro"/>
</dbReference>
<dbReference type="HAMAP" id="MF_02004">
    <property type="entry name" value="Val_tRNA_synth_type1"/>
    <property type="match status" value="1"/>
</dbReference>
<dbReference type="Gene3D" id="3.90.740.10">
    <property type="entry name" value="Valyl/Leucyl/Isoleucyl-tRNA synthetase, editing domain"/>
    <property type="match status" value="2"/>
</dbReference>
<dbReference type="FunFam" id="3.90.740.10:FF:000005">
    <property type="entry name" value="Valine--tRNA ligase, mitochondrial"/>
    <property type="match status" value="1"/>
</dbReference>
<dbReference type="CDD" id="cd07962">
    <property type="entry name" value="Anticodon_Ia_Val"/>
    <property type="match status" value="1"/>
</dbReference>
<evidence type="ECO:0000313" key="20">
    <source>
        <dbReference type="Proteomes" id="UP000292447"/>
    </source>
</evidence>
<dbReference type="InterPro" id="IPR033705">
    <property type="entry name" value="Anticodon_Ia_Val"/>
</dbReference>
<dbReference type="GO" id="GO:0005739">
    <property type="term" value="C:mitochondrion"/>
    <property type="evidence" value="ECO:0007669"/>
    <property type="project" value="UniProtKB-SubCell"/>
</dbReference>
<evidence type="ECO:0000256" key="2">
    <source>
        <dbReference type="ARBA" id="ARBA00004496"/>
    </source>
</evidence>
<comment type="subcellular location">
    <subcellularLocation>
        <location evidence="2">Cytoplasm</location>
    </subcellularLocation>
    <subcellularLocation>
        <location evidence="1">Mitochondrion</location>
    </subcellularLocation>
</comment>
<gene>
    <name evidence="19" type="primary">MPUL0C00640</name>
    <name evidence="19" type="ORF">METSCH_C00640</name>
</gene>
<keyword evidence="8 14" id="KW-0067">ATP-binding</keyword>
<keyword evidence="5" id="KW-0963">Cytoplasm</keyword>
<evidence type="ECO:0000256" key="8">
    <source>
        <dbReference type="ARBA" id="ARBA00022840"/>
    </source>
</evidence>
<keyword evidence="6 14" id="KW-0436">Ligase</keyword>
<feature type="compositionally biased region" description="Basic and acidic residues" evidence="16">
    <location>
        <begin position="93"/>
        <end position="109"/>
    </location>
</feature>
<dbReference type="GO" id="GO:0004832">
    <property type="term" value="F:valine-tRNA ligase activity"/>
    <property type="evidence" value="ECO:0007669"/>
    <property type="project" value="UniProtKB-EC"/>
</dbReference>
<dbReference type="NCBIfam" id="TIGR00422">
    <property type="entry name" value="valS"/>
    <property type="match status" value="1"/>
</dbReference>
<sequence length="1098" mass="123782">MTQTFFFPLYKPAMAFRSFLIPKVPLLNTRRQVIIRTFATRMSAPEPVQNSGATATPAAAAAAPEGAREKTAKEIEKEKKKAEKMAKFLAKKQKQEADAKVKPAAEKKPKKEKKVAEPVPEWTDLTKPGEKKQLASLDDPAFKAYNPKNVESSWYAWWEQQKFFEPKLAAGKLQDAGSFTIAAPPPNVTGALHIGHALTFAIQDSLIRYNRMKGKTTLYLPGFDHAGISTQSVVEKQVWKTEGKTRHDYGREKFVEKVWEWKEDYHARIKNQVKRLGASFDWSREAFTLNPDLSAAVTEAFVRLHEDGTIYRALRLVNWSTKLNTAISNLEVDNKTVPGRTLLSVPDYAEKIEFGVLTLYSYRVVDSDETITVATTRPETLFGDTGVAVHPKDPRYTHLHGKYVQHPFLPRQIPIVTDAEAVDMEFGTGAVKITPAHDQNDYNTGKRHNLEFINILTDDGLLNENCGPEWQGVKRFDARAKVISELQKLGLYVGQQDNEMTIPTCSRSGDVIEPLLKPQWWVRQDEMAQEAMKAVRSGEITIAPKSSEKEYFQWMENIQDWCISRQLWWGHRCPVYFVVVDGQEGDRLDNNYWVAGRTYEEALEKATQKFPDTKFTLEQDEDVLDTWFSAGLWPISTLGWPNNTEDLKLYAPFSMLETGWDILFFWVSRMILLTLKLTGKVPFKEVFCHSLVRDAQGRKMSKSLGNVVDPLDVISGISLEALHDKLKVGNLDPKEIEKAAAGQKQSYPSGIPECGTDALRFALCAYTTGGRDINLDILRVEGYRKFCNKIYQATKFVLGRLGDDYVPPATSAKSGNESLVEKWILHKLTDAAKAVNLHLDNREFSEATSAIYNFWYDLCDVYIENSKALIQEGTPEQKKSAQDTLYTCIDGALKLIHPFMPYVTEEMWQRLPRRAGDNAPSITVAEYPVYEKGFDDVASLDAYELVLNITKGARSLLSQYNILKNGQVYVESSDATIREICKDQKDSIVSLIKGVEKIDVLEAGDAVPSGCALNGVSANTNVHVLVKGQIDIDAEISKVDKKLSNIQEMQAKLRDSMSKFTDKTKQEAKDAAYKRAENFKAEAEGYEQTIAILEKLKL</sequence>
<feature type="compositionally biased region" description="Basic and acidic residues" evidence="16">
    <location>
        <begin position="66"/>
        <end position="78"/>
    </location>
</feature>
<dbReference type="EMBL" id="CP034458">
    <property type="protein sequence ID" value="QBM88101.1"/>
    <property type="molecule type" value="Genomic_DNA"/>
</dbReference>
<evidence type="ECO:0000256" key="11">
    <source>
        <dbReference type="ARBA" id="ARBA00029936"/>
    </source>
</evidence>
<dbReference type="Pfam" id="PF08264">
    <property type="entry name" value="Anticodon_1"/>
    <property type="match status" value="1"/>
</dbReference>
<dbReference type="PANTHER" id="PTHR11946">
    <property type="entry name" value="VALYL-TRNA SYNTHETASES"/>
    <property type="match status" value="1"/>
</dbReference>
<feature type="coiled-coil region" evidence="15">
    <location>
        <begin position="1069"/>
        <end position="1096"/>
    </location>
</feature>
<dbReference type="InterPro" id="IPR001412">
    <property type="entry name" value="aa-tRNA-synth_I_CS"/>
</dbReference>
<dbReference type="InterPro" id="IPR013155">
    <property type="entry name" value="M/V/L/I-tRNA-synth_anticd-bd"/>
</dbReference>
<dbReference type="InterPro" id="IPR002303">
    <property type="entry name" value="Valyl-tRNA_ligase"/>
</dbReference>
<name>A0A4P6XQF9_9ASCO</name>
<comment type="catalytic activity">
    <reaction evidence="13">
        <text>tRNA(Val) + L-valine + ATP = L-valyl-tRNA(Val) + AMP + diphosphate</text>
        <dbReference type="Rhea" id="RHEA:10704"/>
        <dbReference type="Rhea" id="RHEA-COMP:9672"/>
        <dbReference type="Rhea" id="RHEA-COMP:9708"/>
        <dbReference type="ChEBI" id="CHEBI:30616"/>
        <dbReference type="ChEBI" id="CHEBI:33019"/>
        <dbReference type="ChEBI" id="CHEBI:57762"/>
        <dbReference type="ChEBI" id="CHEBI:78442"/>
        <dbReference type="ChEBI" id="CHEBI:78537"/>
        <dbReference type="ChEBI" id="CHEBI:456215"/>
        <dbReference type="EC" id="6.1.1.9"/>
    </reaction>
</comment>
<dbReference type="FunFam" id="3.40.50.620:FF:000020">
    <property type="entry name" value="Valine--tRNA ligase, mitochondrial"/>
    <property type="match status" value="1"/>
</dbReference>
<evidence type="ECO:0000256" key="3">
    <source>
        <dbReference type="ARBA" id="ARBA00005594"/>
    </source>
</evidence>
<dbReference type="GO" id="GO:0005524">
    <property type="term" value="F:ATP binding"/>
    <property type="evidence" value="ECO:0007669"/>
    <property type="project" value="UniProtKB-KW"/>
</dbReference>
<dbReference type="Gene3D" id="3.40.50.620">
    <property type="entry name" value="HUPs"/>
    <property type="match status" value="2"/>
</dbReference>
<dbReference type="FunFam" id="1.10.730.10:FF:000009">
    <property type="entry name" value="Valine--tRNA ligase, mitochondrial"/>
    <property type="match status" value="1"/>
</dbReference>
<dbReference type="FunFam" id="3.40.50.620:FF:000078">
    <property type="entry name" value="Valine--tRNA ligase, mitochondrial"/>
    <property type="match status" value="1"/>
</dbReference>
<evidence type="ECO:0000256" key="16">
    <source>
        <dbReference type="SAM" id="MobiDB-lite"/>
    </source>
</evidence>
<dbReference type="InterPro" id="IPR014729">
    <property type="entry name" value="Rossmann-like_a/b/a_fold"/>
</dbReference>
<dbReference type="Pfam" id="PF00133">
    <property type="entry name" value="tRNA-synt_1"/>
    <property type="match status" value="1"/>
</dbReference>
<dbReference type="GO" id="GO:0005829">
    <property type="term" value="C:cytosol"/>
    <property type="evidence" value="ECO:0007669"/>
    <property type="project" value="TreeGrafter"/>
</dbReference>
<feature type="domain" description="Aminoacyl-tRNA synthetase class Ia" evidence="17">
    <location>
        <begin position="154"/>
        <end position="776"/>
    </location>
</feature>
<dbReference type="STRING" id="2163413.A0A4P6XQF9"/>
<dbReference type="GO" id="GO:0002161">
    <property type="term" value="F:aminoacyl-tRNA deacylase activity"/>
    <property type="evidence" value="ECO:0007669"/>
    <property type="project" value="InterPro"/>
</dbReference>
<evidence type="ECO:0000256" key="7">
    <source>
        <dbReference type="ARBA" id="ARBA00022741"/>
    </source>
</evidence>
<dbReference type="PANTHER" id="PTHR11946:SF109">
    <property type="entry name" value="VALINE--TRNA LIGASE"/>
    <property type="match status" value="1"/>
</dbReference>
<dbReference type="EC" id="6.1.1.9" evidence="4"/>
<dbReference type="InterPro" id="IPR009008">
    <property type="entry name" value="Val/Leu/Ile-tRNA-synth_edit"/>
</dbReference>
<dbReference type="SUPFAM" id="SSF52374">
    <property type="entry name" value="Nucleotidylyl transferase"/>
    <property type="match status" value="1"/>
</dbReference>
<dbReference type="AlphaFoldDB" id="A0A4P6XQF9"/>
<evidence type="ECO:0000256" key="14">
    <source>
        <dbReference type="RuleBase" id="RU363035"/>
    </source>
</evidence>
<dbReference type="SUPFAM" id="SSF50677">
    <property type="entry name" value="ValRS/IleRS/LeuRS editing domain"/>
    <property type="match status" value="1"/>
</dbReference>
<keyword evidence="9 14" id="KW-0648">Protein biosynthesis</keyword>
<evidence type="ECO:0000256" key="5">
    <source>
        <dbReference type="ARBA" id="ARBA00022490"/>
    </source>
</evidence>
<keyword evidence="20" id="KW-1185">Reference proteome</keyword>
<reference evidence="20" key="1">
    <citation type="submission" date="2019-03" db="EMBL/GenBank/DDBJ databases">
        <title>Snf2 controls pulcherriminic acid biosynthesis and connects pigmentation and antifungal activity of the yeast Metschnikowia pulcherrima.</title>
        <authorList>
            <person name="Gore-Lloyd D."/>
            <person name="Sumann I."/>
            <person name="Brachmann A.O."/>
            <person name="Schneeberger K."/>
            <person name="Ortiz-Merino R.A."/>
            <person name="Moreno-Beltran M."/>
            <person name="Schlaefli M."/>
            <person name="Kirner P."/>
            <person name="Santos Kron A."/>
            <person name="Wolfe K.H."/>
            <person name="Piel J."/>
            <person name="Ahrens C.H."/>
            <person name="Henk D."/>
            <person name="Freimoser F.M."/>
        </authorList>
    </citation>
    <scope>NUCLEOTIDE SEQUENCE [LARGE SCALE GENOMIC DNA]</scope>
    <source>
        <strain evidence="20">APC 1.2</strain>
    </source>
</reference>
<evidence type="ECO:0000259" key="18">
    <source>
        <dbReference type="Pfam" id="PF08264"/>
    </source>
</evidence>
<protein>
    <recommendedName>
        <fullName evidence="12">Valine--tRNA ligase, mitochondrial</fullName>
        <ecNumber evidence="4">6.1.1.9</ecNumber>
    </recommendedName>
    <alternativeName>
        <fullName evidence="11">Valyl-tRNA synthetase</fullName>
    </alternativeName>
</protein>
<comment type="similarity">
    <text evidence="3 14">Belongs to the class-I aminoacyl-tRNA synthetase family.</text>
</comment>
<feature type="region of interest" description="Disordered" evidence="16">
    <location>
        <begin position="91"/>
        <end position="118"/>
    </location>
</feature>
<dbReference type="NCBIfam" id="NF004349">
    <property type="entry name" value="PRK05729.1"/>
    <property type="match status" value="1"/>
</dbReference>
<dbReference type="CDD" id="cd00817">
    <property type="entry name" value="ValRS_core"/>
    <property type="match status" value="1"/>
</dbReference>
<keyword evidence="7 14" id="KW-0547">Nucleotide-binding</keyword>
<feature type="compositionally biased region" description="Low complexity" evidence="16">
    <location>
        <begin position="53"/>
        <end position="64"/>
    </location>
</feature>
<keyword evidence="15" id="KW-0175">Coiled coil</keyword>
<proteinExistence type="inferred from homology"/>
<dbReference type="SUPFAM" id="SSF47323">
    <property type="entry name" value="Anticodon-binding domain of a subclass of class I aminoacyl-tRNA synthetases"/>
    <property type="match status" value="1"/>
</dbReference>